<dbReference type="PANTHER" id="PTHR43375:SF1">
    <property type="entry name" value="OROTIDINE 5'-PHOSPHATE DECARBOXYLASE"/>
    <property type="match status" value="1"/>
</dbReference>
<dbReference type="GO" id="GO:0044205">
    <property type="term" value="P:'de novo' UMP biosynthetic process"/>
    <property type="evidence" value="ECO:0007669"/>
    <property type="project" value="UniProtKB-UniPathway"/>
</dbReference>
<dbReference type="RefSeq" id="WP_179568641.1">
    <property type="nucleotide sequence ID" value="NZ_JACBZY010000001.1"/>
</dbReference>
<dbReference type="SUPFAM" id="SSF51366">
    <property type="entry name" value="Ribulose-phoshate binding barrel"/>
    <property type="match status" value="1"/>
</dbReference>
<evidence type="ECO:0000256" key="7">
    <source>
        <dbReference type="NCBIfam" id="TIGR02127"/>
    </source>
</evidence>
<dbReference type="Gene3D" id="3.20.20.70">
    <property type="entry name" value="Aldolase class I"/>
    <property type="match status" value="1"/>
</dbReference>
<accession>A0A852YS24</accession>
<dbReference type="PROSITE" id="PS00156">
    <property type="entry name" value="OMPDECASE"/>
    <property type="match status" value="1"/>
</dbReference>
<keyword evidence="3" id="KW-0210">Decarboxylase</keyword>
<dbReference type="InterPro" id="IPR013785">
    <property type="entry name" value="Aldolase_TIM"/>
</dbReference>
<reference evidence="9 10" key="1">
    <citation type="submission" date="2020-07" db="EMBL/GenBank/DDBJ databases">
        <title>Sequencing the genomes of 1000 actinobacteria strains.</title>
        <authorList>
            <person name="Klenk H.-P."/>
        </authorList>
    </citation>
    <scope>NUCLEOTIDE SEQUENCE [LARGE SCALE GENOMIC DNA]</scope>
    <source>
        <strain evidence="9 10">DSM 23141</strain>
    </source>
</reference>
<dbReference type="UniPathway" id="UPA00070">
    <property type="reaction ID" value="UER00120"/>
</dbReference>
<dbReference type="GO" id="GO:0006207">
    <property type="term" value="P:'de novo' pyrimidine nucleobase biosynthetic process"/>
    <property type="evidence" value="ECO:0007669"/>
    <property type="project" value="InterPro"/>
</dbReference>
<dbReference type="PANTHER" id="PTHR43375">
    <property type="entry name" value="OROTIDINE 5'-PHOSPHATE DECARBOXYLASE"/>
    <property type="match status" value="1"/>
</dbReference>
<keyword evidence="4" id="KW-0665">Pyrimidine biosynthesis</keyword>
<evidence type="ECO:0000313" key="9">
    <source>
        <dbReference type="EMBL" id="NYH00056.1"/>
    </source>
</evidence>
<evidence type="ECO:0000256" key="3">
    <source>
        <dbReference type="ARBA" id="ARBA00022793"/>
    </source>
</evidence>
<dbReference type="EMBL" id="JACBZY010000001">
    <property type="protein sequence ID" value="NYH00056.1"/>
    <property type="molecule type" value="Genomic_DNA"/>
</dbReference>
<comment type="caution">
    <text evidence="9">The sequence shown here is derived from an EMBL/GenBank/DDBJ whole genome shotgun (WGS) entry which is preliminary data.</text>
</comment>
<keyword evidence="10" id="KW-1185">Reference proteome</keyword>
<dbReference type="NCBIfam" id="TIGR02127">
    <property type="entry name" value="pyrF_sub2"/>
    <property type="match status" value="1"/>
</dbReference>
<evidence type="ECO:0000256" key="2">
    <source>
        <dbReference type="ARBA" id="ARBA00008847"/>
    </source>
</evidence>
<dbReference type="InterPro" id="IPR001754">
    <property type="entry name" value="OMPdeCOase_dom"/>
</dbReference>
<dbReference type="InterPro" id="IPR018089">
    <property type="entry name" value="OMPdecase_AS"/>
</dbReference>
<gene>
    <name evidence="9" type="ORF">BJ979_002681</name>
</gene>
<evidence type="ECO:0000256" key="4">
    <source>
        <dbReference type="ARBA" id="ARBA00022975"/>
    </source>
</evidence>
<evidence type="ECO:0000259" key="8">
    <source>
        <dbReference type="SMART" id="SM00934"/>
    </source>
</evidence>
<dbReference type="AlphaFoldDB" id="A0A852YS24"/>
<name>A0A852YS24_9MICO</name>
<dbReference type="InterPro" id="IPR011995">
    <property type="entry name" value="OMPdecase_type-2"/>
</dbReference>
<protein>
    <recommendedName>
        <fullName evidence="7">Orotidine-5'-phosphate decarboxylase</fullName>
        <ecNumber evidence="7">4.1.1.23</ecNumber>
    </recommendedName>
</protein>
<keyword evidence="5 9" id="KW-0456">Lyase</keyword>
<evidence type="ECO:0000256" key="6">
    <source>
        <dbReference type="ARBA" id="ARBA00049157"/>
    </source>
</evidence>
<comment type="similarity">
    <text evidence="2">Belongs to the OMP decarboxylase family. Type 2 subfamily.</text>
</comment>
<dbReference type="InterPro" id="IPR011060">
    <property type="entry name" value="RibuloseP-bd_barrel"/>
</dbReference>
<dbReference type="Pfam" id="PF00215">
    <property type="entry name" value="OMPdecase"/>
    <property type="match status" value="1"/>
</dbReference>
<comment type="catalytic activity">
    <reaction evidence="6">
        <text>orotidine 5'-phosphate + H(+) = UMP + CO2</text>
        <dbReference type="Rhea" id="RHEA:11596"/>
        <dbReference type="ChEBI" id="CHEBI:15378"/>
        <dbReference type="ChEBI" id="CHEBI:16526"/>
        <dbReference type="ChEBI" id="CHEBI:57538"/>
        <dbReference type="ChEBI" id="CHEBI:57865"/>
        <dbReference type="EC" id="4.1.1.23"/>
    </reaction>
</comment>
<feature type="domain" description="Orotidine 5'-phosphate decarboxylase" evidence="8">
    <location>
        <begin position="24"/>
        <end position="285"/>
    </location>
</feature>
<organism evidence="9 10">
    <name type="scientific">Schumannella luteola</name>
    <dbReference type="NCBI Taxonomy" id="472059"/>
    <lineage>
        <taxon>Bacteria</taxon>
        <taxon>Bacillati</taxon>
        <taxon>Actinomycetota</taxon>
        <taxon>Actinomycetes</taxon>
        <taxon>Micrococcales</taxon>
        <taxon>Microbacteriaceae</taxon>
        <taxon>Schumannella</taxon>
    </lineage>
</organism>
<evidence type="ECO:0000256" key="1">
    <source>
        <dbReference type="ARBA" id="ARBA00004861"/>
    </source>
</evidence>
<sequence>MPEALAERGRFGDRLAAAIAARTGLCFGIDPHPALLAGWDLADDADGVRDFGLRAVEGAAGRVGIVKPQVALFERHGAAGLTALAEVLAAARAAELIVIADTKRGDIGSTMDGYSAAWVDADAPFASDAVTLSPYLGFGSLAGAIGRAGEAGAGVFVLAATSNPEARDAQTATVRAGQHRGRTVAAANVAEAAALARGAVERGSLGDVGVVIGATVRLLDYGIAPADLAGVPVLAPGFGAQGARLGDVRSIFGAAAPQVLASSSRELLAGPLAELGERLDAATRELGR</sequence>
<comment type="pathway">
    <text evidence="1">Pyrimidine metabolism; UMP biosynthesis via de novo pathway; UMP from orotate: step 2/2.</text>
</comment>
<proteinExistence type="inferred from homology"/>
<evidence type="ECO:0000313" key="10">
    <source>
        <dbReference type="Proteomes" id="UP000553888"/>
    </source>
</evidence>
<dbReference type="SMART" id="SM00934">
    <property type="entry name" value="OMPdecase"/>
    <property type="match status" value="1"/>
</dbReference>
<dbReference type="Proteomes" id="UP000553888">
    <property type="component" value="Unassembled WGS sequence"/>
</dbReference>
<dbReference type="GO" id="GO:0004590">
    <property type="term" value="F:orotidine-5'-phosphate decarboxylase activity"/>
    <property type="evidence" value="ECO:0007669"/>
    <property type="project" value="UniProtKB-UniRule"/>
</dbReference>
<dbReference type="EC" id="4.1.1.23" evidence="7"/>
<evidence type="ECO:0000256" key="5">
    <source>
        <dbReference type="ARBA" id="ARBA00023239"/>
    </source>
</evidence>